<dbReference type="OrthoDB" id="269919at2759"/>
<dbReference type="EMBL" id="JAPFFK010000014">
    <property type="protein sequence ID" value="KAJ6719386.1"/>
    <property type="molecule type" value="Genomic_DNA"/>
</dbReference>
<reference evidence="2" key="1">
    <citation type="submission" date="2022-11" db="EMBL/GenBank/DDBJ databases">
        <authorList>
            <person name="Hyden B.L."/>
            <person name="Feng K."/>
            <person name="Yates T."/>
            <person name="Jawdy S."/>
            <person name="Smart L.B."/>
            <person name="Muchero W."/>
        </authorList>
    </citation>
    <scope>NUCLEOTIDE SEQUENCE</scope>
    <source>
        <tissue evidence="2">Shoot tip</tissue>
    </source>
</reference>
<comment type="caution">
    <text evidence="2">The sequence shown here is derived from an EMBL/GenBank/DDBJ whole genome shotgun (WGS) entry which is preliminary data.</text>
</comment>
<evidence type="ECO:0000256" key="1">
    <source>
        <dbReference type="SAM" id="Phobius"/>
    </source>
</evidence>
<keyword evidence="1" id="KW-1133">Transmembrane helix</keyword>
<evidence type="ECO:0000313" key="2">
    <source>
        <dbReference type="EMBL" id="KAJ6719386.1"/>
    </source>
</evidence>
<dbReference type="SUPFAM" id="SSF100950">
    <property type="entry name" value="NagB/RpiA/CoA transferase-like"/>
    <property type="match status" value="1"/>
</dbReference>
<protein>
    <submittedName>
        <fullName evidence="2">TRANSLATION INITIATION FACTOR EIF-2B SUBUNIT BETA-LIKE</fullName>
    </submittedName>
</protein>
<dbReference type="InterPro" id="IPR051855">
    <property type="entry name" value="eIF2B_beta_subunit"/>
</dbReference>
<keyword evidence="1" id="KW-0812">Transmembrane</keyword>
<reference evidence="2" key="2">
    <citation type="journal article" date="2023" name="Int. J. Mol. Sci.">
        <title>De Novo Assembly and Annotation of 11 Diverse Shrub Willow (Salix) Genomes Reveals Novel Gene Organization in Sex-Linked Regions.</title>
        <authorList>
            <person name="Hyden B."/>
            <person name="Feng K."/>
            <person name="Yates T.B."/>
            <person name="Jawdy S."/>
            <person name="Cereghino C."/>
            <person name="Smart L.B."/>
            <person name="Muchero W."/>
        </authorList>
    </citation>
    <scope>NUCLEOTIDE SEQUENCE</scope>
    <source>
        <tissue evidence="2">Shoot tip</tissue>
    </source>
</reference>
<dbReference type="AlphaFoldDB" id="A0A9Q0TX21"/>
<dbReference type="PANTHER" id="PTHR45859:SF5">
    <property type="entry name" value="INITIATION FACTOR EIF-2B BETA SUBUNIT, PUTATIVE-RELATED"/>
    <property type="match status" value="1"/>
</dbReference>
<organism evidence="2 3">
    <name type="scientific">Salix purpurea</name>
    <name type="common">Purple osier willow</name>
    <dbReference type="NCBI Taxonomy" id="77065"/>
    <lineage>
        <taxon>Eukaryota</taxon>
        <taxon>Viridiplantae</taxon>
        <taxon>Streptophyta</taxon>
        <taxon>Embryophyta</taxon>
        <taxon>Tracheophyta</taxon>
        <taxon>Spermatophyta</taxon>
        <taxon>Magnoliopsida</taxon>
        <taxon>eudicotyledons</taxon>
        <taxon>Gunneridae</taxon>
        <taxon>Pentapetalae</taxon>
        <taxon>rosids</taxon>
        <taxon>fabids</taxon>
        <taxon>Malpighiales</taxon>
        <taxon>Salicaceae</taxon>
        <taxon>Saliceae</taxon>
        <taxon>Salix</taxon>
    </lineage>
</organism>
<evidence type="ECO:0000313" key="3">
    <source>
        <dbReference type="Proteomes" id="UP001151532"/>
    </source>
</evidence>
<dbReference type="GO" id="GO:0003743">
    <property type="term" value="F:translation initiation factor activity"/>
    <property type="evidence" value="ECO:0007669"/>
    <property type="project" value="UniProtKB-KW"/>
</dbReference>
<keyword evidence="1" id="KW-0472">Membrane</keyword>
<dbReference type="InterPro" id="IPR037171">
    <property type="entry name" value="NagB/RpiA_transferase-like"/>
</dbReference>
<proteinExistence type="predicted"/>
<name>A0A9Q0TX21_SALPP</name>
<dbReference type="GO" id="GO:0005085">
    <property type="term" value="F:guanyl-nucleotide exchange factor activity"/>
    <property type="evidence" value="ECO:0007669"/>
    <property type="project" value="TreeGrafter"/>
</dbReference>
<dbReference type="GO" id="GO:0005851">
    <property type="term" value="C:eukaryotic translation initiation factor 2B complex"/>
    <property type="evidence" value="ECO:0007669"/>
    <property type="project" value="TreeGrafter"/>
</dbReference>
<keyword evidence="3" id="KW-1185">Reference proteome</keyword>
<gene>
    <name evidence="2" type="ORF">OIU79_007109</name>
</gene>
<accession>A0A9Q0TX21</accession>
<sequence>MPGTQTLVNELVTKLKKRRVEGSRETALLTAELLRSVISQLKVPPTNQAETLIEAVKSVGELLVAANPVGMLTVLFCKFLIRFVEIQVIKRMNRGLNEPYCRLLKEKFRF</sequence>
<keyword evidence="2" id="KW-0396">Initiation factor</keyword>
<dbReference type="Proteomes" id="UP001151532">
    <property type="component" value="Chromosome 10"/>
</dbReference>
<feature type="transmembrane region" description="Helical" evidence="1">
    <location>
        <begin position="62"/>
        <end position="84"/>
    </location>
</feature>
<keyword evidence="2" id="KW-0648">Protein biosynthesis</keyword>
<dbReference type="PANTHER" id="PTHR45859">
    <property type="entry name" value="TRANSLATION INITIATION FACTOR EIF-2B SUBUNIT BETA"/>
    <property type="match status" value="1"/>
</dbReference>